<evidence type="ECO:0000313" key="1">
    <source>
        <dbReference type="EMBL" id="GAA1607688.1"/>
    </source>
</evidence>
<sequence length="304" mass="33966">MRTQVSPEEVGFYRENGFVILDEVLNPAELEQWRAVVTDAVESRSEMFPGMSSSSGSAAELQQDIEAMLRRPDLPAHARKAYTALKERPIQEVMENYVEYYQTVFVQRLNLWKTSPAVRELVLDSRIGRLAAELAGVDGIRLFHDQALFKQPWGSPTSWHTDLPYWSFANPAALSMWIALDDATPQNGCLSFIPGSQRVQRYETPSIGKDLGALFVSFPEWADIEPAVAAMPAGSASFHNAFTAHGAGANMTNRPRRAMTLQFMPMGSTYNGRPNVALPPEYLETLTVGDELRDNDVNPLLWSR</sequence>
<dbReference type="PANTHER" id="PTHR20883:SF48">
    <property type="entry name" value="ECTOINE DIOXYGENASE"/>
    <property type="match status" value="1"/>
</dbReference>
<protein>
    <recommendedName>
        <fullName evidence="3">Phytanoyl-CoA dioxygenase family protein</fullName>
    </recommendedName>
</protein>
<gene>
    <name evidence="1" type="ORF">GCM10009804_74540</name>
</gene>
<reference evidence="1 2" key="1">
    <citation type="journal article" date="2019" name="Int. J. Syst. Evol. Microbiol.">
        <title>The Global Catalogue of Microorganisms (GCM) 10K type strain sequencing project: providing services to taxonomists for standard genome sequencing and annotation.</title>
        <authorList>
            <consortium name="The Broad Institute Genomics Platform"/>
            <consortium name="The Broad Institute Genome Sequencing Center for Infectious Disease"/>
            <person name="Wu L."/>
            <person name="Ma J."/>
        </authorList>
    </citation>
    <scope>NUCLEOTIDE SEQUENCE [LARGE SCALE GENOMIC DNA]</scope>
    <source>
        <strain evidence="1 2">JCM 15572</strain>
    </source>
</reference>
<accession>A0ABN2EHK5</accession>
<proteinExistence type="predicted"/>
<evidence type="ECO:0008006" key="3">
    <source>
        <dbReference type="Google" id="ProtNLM"/>
    </source>
</evidence>
<dbReference type="PANTHER" id="PTHR20883">
    <property type="entry name" value="PHYTANOYL-COA DIOXYGENASE DOMAIN CONTAINING 1"/>
    <property type="match status" value="1"/>
</dbReference>
<dbReference type="InterPro" id="IPR008775">
    <property type="entry name" value="Phytyl_CoA_dOase-like"/>
</dbReference>
<evidence type="ECO:0000313" key="2">
    <source>
        <dbReference type="Proteomes" id="UP001501705"/>
    </source>
</evidence>
<comment type="caution">
    <text evidence="1">The sequence shown here is derived from an EMBL/GenBank/DDBJ whole genome shotgun (WGS) entry which is preliminary data.</text>
</comment>
<name>A0ABN2EHK5_9ACTN</name>
<dbReference type="Gene3D" id="2.60.120.620">
    <property type="entry name" value="q2cbj1_9rhob like domain"/>
    <property type="match status" value="1"/>
</dbReference>
<dbReference type="Pfam" id="PF05721">
    <property type="entry name" value="PhyH"/>
    <property type="match status" value="1"/>
</dbReference>
<dbReference type="EMBL" id="BAAAPH010000042">
    <property type="protein sequence ID" value="GAA1607688.1"/>
    <property type="molecule type" value="Genomic_DNA"/>
</dbReference>
<organism evidence="1 2">
    <name type="scientific">Kribbella hippodromi</name>
    <dbReference type="NCBI Taxonomy" id="434347"/>
    <lineage>
        <taxon>Bacteria</taxon>
        <taxon>Bacillati</taxon>
        <taxon>Actinomycetota</taxon>
        <taxon>Actinomycetes</taxon>
        <taxon>Propionibacteriales</taxon>
        <taxon>Kribbellaceae</taxon>
        <taxon>Kribbella</taxon>
    </lineage>
</organism>
<keyword evidence="2" id="KW-1185">Reference proteome</keyword>
<dbReference type="RefSeq" id="WP_344241550.1">
    <property type="nucleotide sequence ID" value="NZ_BAAAPH010000042.1"/>
</dbReference>
<dbReference type="SUPFAM" id="SSF51197">
    <property type="entry name" value="Clavaminate synthase-like"/>
    <property type="match status" value="1"/>
</dbReference>
<dbReference type="Proteomes" id="UP001501705">
    <property type="component" value="Unassembled WGS sequence"/>
</dbReference>